<dbReference type="KEGG" id="mlut:JET14_08330"/>
<dbReference type="EMBL" id="CP066786">
    <property type="protein sequence ID" value="QQM32138.1"/>
    <property type="molecule type" value="Genomic_DNA"/>
</dbReference>
<gene>
    <name evidence="2" type="ORF">JET14_08330</name>
</gene>
<dbReference type="GO" id="GO:0009231">
    <property type="term" value="P:riboflavin biosynthetic process"/>
    <property type="evidence" value="ECO:0007669"/>
    <property type="project" value="InterPro"/>
</dbReference>
<evidence type="ECO:0000313" key="3">
    <source>
        <dbReference type="Proteomes" id="UP000596083"/>
    </source>
</evidence>
<sequence>MAKLVFGMNVSLDGYVDHDRFAPDPTLFRHFIDEAERQVGSIYGRKMYEIMRYWDEDHADWEPEGAAFAAAWRKQTKWVVSRTLGSVGPNARLVGDDLESAVRRLKAEHDGEIEIAGPNLARSLTDLGLIDEYRLYLHPVVLGHGTPCFAGPRPPLQLLSHDRIGENVVRLAYVPA</sequence>
<dbReference type="Gene3D" id="3.40.430.10">
    <property type="entry name" value="Dihydrofolate Reductase, subunit A"/>
    <property type="match status" value="1"/>
</dbReference>
<dbReference type="InterPro" id="IPR024072">
    <property type="entry name" value="DHFR-like_dom_sf"/>
</dbReference>
<proteinExistence type="predicted"/>
<name>A0A7T7HMU6_9HYPH</name>
<accession>A0A7T7HMU6</accession>
<reference evidence="2 3" key="1">
    <citation type="submission" date="2020-12" db="EMBL/GenBank/DDBJ databases">
        <authorList>
            <person name="Zheng R.K."/>
            <person name="Sun C.M."/>
        </authorList>
    </citation>
    <scope>NUCLEOTIDE SEQUENCE [LARGE SCALE GENOMIC DNA]</scope>
    <source>
        <strain evidence="2 3">ZRK001</strain>
    </source>
</reference>
<evidence type="ECO:0000313" key="2">
    <source>
        <dbReference type="EMBL" id="QQM32138.1"/>
    </source>
</evidence>
<evidence type="ECO:0000259" key="1">
    <source>
        <dbReference type="Pfam" id="PF01872"/>
    </source>
</evidence>
<dbReference type="GO" id="GO:0008703">
    <property type="term" value="F:5-amino-6-(5-phosphoribosylamino)uracil reductase activity"/>
    <property type="evidence" value="ECO:0007669"/>
    <property type="project" value="InterPro"/>
</dbReference>
<dbReference type="Pfam" id="PF01872">
    <property type="entry name" value="RibD_C"/>
    <property type="match status" value="1"/>
</dbReference>
<feature type="domain" description="Bacterial bifunctional deaminase-reductase C-terminal" evidence="1">
    <location>
        <begin position="3"/>
        <end position="169"/>
    </location>
</feature>
<dbReference type="AlphaFoldDB" id="A0A7T7HMU6"/>
<protein>
    <submittedName>
        <fullName evidence="2">Dihydrofolate reductase family protein</fullName>
    </submittedName>
</protein>
<dbReference type="RefSeq" id="WP_200337602.1">
    <property type="nucleotide sequence ID" value="NZ_CP066786.1"/>
</dbReference>
<organism evidence="2 3">
    <name type="scientific">Martelella lutilitoris</name>
    <dbReference type="NCBI Taxonomy" id="2583532"/>
    <lineage>
        <taxon>Bacteria</taxon>
        <taxon>Pseudomonadati</taxon>
        <taxon>Pseudomonadota</taxon>
        <taxon>Alphaproteobacteria</taxon>
        <taxon>Hyphomicrobiales</taxon>
        <taxon>Aurantimonadaceae</taxon>
        <taxon>Martelella</taxon>
    </lineage>
</organism>
<dbReference type="InterPro" id="IPR002734">
    <property type="entry name" value="RibDG_C"/>
</dbReference>
<dbReference type="Proteomes" id="UP000596083">
    <property type="component" value="Chromosome"/>
</dbReference>
<dbReference type="SUPFAM" id="SSF53597">
    <property type="entry name" value="Dihydrofolate reductase-like"/>
    <property type="match status" value="1"/>
</dbReference>